<name>A0ABU9GSB7_9GAMM</name>
<protein>
    <submittedName>
        <fullName evidence="1">YheV family putative zinc ribbon protein</fullName>
    </submittedName>
</protein>
<dbReference type="Pfam" id="PF09526">
    <property type="entry name" value="DUF2387"/>
    <property type="match status" value="1"/>
</dbReference>
<sequence length="74" mass="8156">MSVSKNKKRFIAGAECPKCKTIDSIALTIENAVETLTCVACDYTQVQTPTQAKSATRQFEQIIGVFDPSEQDKE</sequence>
<evidence type="ECO:0000313" key="2">
    <source>
        <dbReference type="Proteomes" id="UP001369082"/>
    </source>
</evidence>
<keyword evidence="2" id="KW-1185">Reference proteome</keyword>
<dbReference type="InterPro" id="IPR012658">
    <property type="entry name" value="YheV"/>
</dbReference>
<proteinExistence type="predicted"/>
<dbReference type="EMBL" id="JBAKAZ010000045">
    <property type="protein sequence ID" value="MEL0630223.1"/>
    <property type="molecule type" value="Genomic_DNA"/>
</dbReference>
<evidence type="ECO:0000313" key="1">
    <source>
        <dbReference type="EMBL" id="MEL0630223.1"/>
    </source>
</evidence>
<gene>
    <name evidence="1" type="ORF">V6256_11460</name>
</gene>
<dbReference type="NCBIfam" id="TIGR02443">
    <property type="entry name" value="YheV family putative zinc ribbon protein"/>
    <property type="match status" value="1"/>
</dbReference>
<dbReference type="Proteomes" id="UP001369082">
    <property type="component" value="Unassembled WGS sequence"/>
</dbReference>
<dbReference type="RefSeq" id="WP_341598351.1">
    <property type="nucleotide sequence ID" value="NZ_JBAKAZ010000045.1"/>
</dbReference>
<reference evidence="1 2" key="1">
    <citation type="submission" date="2024-02" db="EMBL/GenBank/DDBJ databases">
        <title>Bacteria isolated from the canopy kelp, Nereocystis luetkeana.</title>
        <authorList>
            <person name="Pfister C.A."/>
            <person name="Younker I.T."/>
            <person name="Light S.H."/>
        </authorList>
    </citation>
    <scope>NUCLEOTIDE SEQUENCE [LARGE SCALE GENOMIC DNA]</scope>
    <source>
        <strain evidence="1 2">TI.1.05</strain>
    </source>
</reference>
<comment type="caution">
    <text evidence="1">The sequence shown here is derived from an EMBL/GenBank/DDBJ whole genome shotgun (WGS) entry which is preliminary data.</text>
</comment>
<organism evidence="1 2">
    <name type="scientific">Psychromonas aquatilis</name>
    <dbReference type="NCBI Taxonomy" id="2005072"/>
    <lineage>
        <taxon>Bacteria</taxon>
        <taxon>Pseudomonadati</taxon>
        <taxon>Pseudomonadota</taxon>
        <taxon>Gammaproteobacteria</taxon>
        <taxon>Alteromonadales</taxon>
        <taxon>Psychromonadaceae</taxon>
        <taxon>Psychromonas</taxon>
    </lineage>
</organism>
<accession>A0ABU9GSB7</accession>